<dbReference type="EMBL" id="LR217722">
    <property type="protein sequence ID" value="VFP84996.1"/>
    <property type="molecule type" value="Genomic_DNA"/>
</dbReference>
<dbReference type="PANTHER" id="PTHR33515">
    <property type="entry name" value="RIBOSOME-BINDING FACTOR A, CHLOROPLASTIC-RELATED"/>
    <property type="match status" value="1"/>
</dbReference>
<gene>
    <name evidence="2 3" type="primary">rbfA</name>
    <name evidence="3" type="ORF">BUCISPPA3004_242</name>
</gene>
<evidence type="ECO:0000313" key="4">
    <source>
        <dbReference type="Proteomes" id="UP000294413"/>
    </source>
</evidence>
<comment type="similarity">
    <text evidence="2">Belongs to the RbfA family.</text>
</comment>
<dbReference type="PANTHER" id="PTHR33515:SF1">
    <property type="entry name" value="RIBOSOME-BINDING FACTOR A, CHLOROPLASTIC-RELATED"/>
    <property type="match status" value="1"/>
</dbReference>
<dbReference type="GO" id="GO:0005829">
    <property type="term" value="C:cytosol"/>
    <property type="evidence" value="ECO:0007669"/>
    <property type="project" value="TreeGrafter"/>
</dbReference>
<dbReference type="PROSITE" id="PS01319">
    <property type="entry name" value="RBFA"/>
    <property type="match status" value="1"/>
</dbReference>
<dbReference type="InterPro" id="IPR000238">
    <property type="entry name" value="RbfA"/>
</dbReference>
<dbReference type="InterPro" id="IPR023799">
    <property type="entry name" value="RbfA_dom_sf"/>
</dbReference>
<evidence type="ECO:0000313" key="3">
    <source>
        <dbReference type="EMBL" id="VFP84996.1"/>
    </source>
</evidence>
<keyword evidence="2" id="KW-0963">Cytoplasm</keyword>
<protein>
    <recommendedName>
        <fullName evidence="2">Ribosome-binding factor A</fullName>
    </recommendedName>
</protein>
<reference evidence="3 4" key="1">
    <citation type="submission" date="2019-02" db="EMBL/GenBank/DDBJ databases">
        <authorList>
            <person name="Manzano-Marin A."/>
            <person name="Manzano-Marin A."/>
        </authorList>
    </citation>
    <scope>NUCLEOTIDE SEQUENCE [LARGE SCALE GENOMIC DNA]</scope>
    <source>
        <strain evidence="3 4">BuCisplendens</strain>
    </source>
</reference>
<sequence>MLKDFSRSMKLERSLHKEIAIIIQQKIRDPRLNFLITIVEVKLSTDLSYAKIFFTCLHDKDKHKIQLILGILQKATGFIRSLINKNIYLRIVPNLCFVHDVSFSKGILISQLIKKSKLY</sequence>
<comment type="subcellular location">
    <subcellularLocation>
        <location evidence="2">Cytoplasm</location>
    </subcellularLocation>
</comment>
<comment type="subunit">
    <text evidence="2">Monomer. Binds 30S ribosomal subunits, but not 50S ribosomal subunits or 70S ribosomes.</text>
</comment>
<dbReference type="SUPFAM" id="SSF89919">
    <property type="entry name" value="Ribosome-binding factor A, RbfA"/>
    <property type="match status" value="1"/>
</dbReference>
<dbReference type="GO" id="GO:0043024">
    <property type="term" value="F:ribosomal small subunit binding"/>
    <property type="evidence" value="ECO:0007669"/>
    <property type="project" value="TreeGrafter"/>
</dbReference>
<dbReference type="AlphaFoldDB" id="A0A451DEH3"/>
<accession>A0A451DEH3</accession>
<comment type="function">
    <text evidence="2">One of several proteins that assist in the late maturation steps of the functional core of the 30S ribosomal subunit. Associates with free 30S ribosomal subunits (but not with 30S subunits that are part of 70S ribosomes or polysomes). Required for efficient processing of 16S rRNA. May interact with the 5'-terminal helix region of 16S rRNA.</text>
</comment>
<proteinExistence type="inferred from homology"/>
<evidence type="ECO:0000256" key="1">
    <source>
        <dbReference type="ARBA" id="ARBA00022517"/>
    </source>
</evidence>
<dbReference type="RefSeq" id="WP_154048923.1">
    <property type="nucleotide sequence ID" value="NZ_LR217722.1"/>
</dbReference>
<dbReference type="Pfam" id="PF02033">
    <property type="entry name" value="RBFA"/>
    <property type="match status" value="1"/>
</dbReference>
<keyword evidence="1 2" id="KW-0690">Ribosome biogenesis</keyword>
<dbReference type="NCBIfam" id="TIGR00082">
    <property type="entry name" value="rbfA"/>
    <property type="match status" value="1"/>
</dbReference>
<dbReference type="HAMAP" id="MF_00003">
    <property type="entry name" value="RbfA"/>
    <property type="match status" value="1"/>
</dbReference>
<dbReference type="InterPro" id="IPR015946">
    <property type="entry name" value="KH_dom-like_a/b"/>
</dbReference>
<name>A0A451DEH3_9GAMM</name>
<dbReference type="GO" id="GO:0030490">
    <property type="term" value="P:maturation of SSU-rRNA"/>
    <property type="evidence" value="ECO:0007669"/>
    <property type="project" value="UniProtKB-UniRule"/>
</dbReference>
<dbReference type="Proteomes" id="UP000294413">
    <property type="component" value="Chromosome 1"/>
</dbReference>
<dbReference type="InterPro" id="IPR020053">
    <property type="entry name" value="Ribosome-bd_factorA_CS"/>
</dbReference>
<evidence type="ECO:0000256" key="2">
    <source>
        <dbReference type="HAMAP-Rule" id="MF_00003"/>
    </source>
</evidence>
<dbReference type="Gene3D" id="3.30.300.20">
    <property type="match status" value="1"/>
</dbReference>
<dbReference type="OrthoDB" id="307788at2"/>
<organism evidence="3 4">
    <name type="scientific">Buchnera aphidicola</name>
    <name type="common">Cinara splendens</name>
    <dbReference type="NCBI Taxonomy" id="2518979"/>
    <lineage>
        <taxon>Bacteria</taxon>
        <taxon>Pseudomonadati</taxon>
        <taxon>Pseudomonadota</taxon>
        <taxon>Gammaproteobacteria</taxon>
        <taxon>Enterobacterales</taxon>
        <taxon>Erwiniaceae</taxon>
        <taxon>Buchnera</taxon>
    </lineage>
</organism>